<evidence type="ECO:0000313" key="2">
    <source>
        <dbReference type="EMBL" id="QJB42445.1"/>
    </source>
</evidence>
<dbReference type="RefSeq" id="WP_168862317.1">
    <property type="nucleotide sequence ID" value="NZ_CP051204.2"/>
</dbReference>
<dbReference type="Pfam" id="PF18145">
    <property type="entry name" value="SAVED"/>
    <property type="match status" value="1"/>
</dbReference>
<dbReference type="EMBL" id="CP051204">
    <property type="protein sequence ID" value="QJB42445.1"/>
    <property type="molecule type" value="Genomic_DNA"/>
</dbReference>
<name>A0ABX6LUG0_9BACT</name>
<sequence>MAENVIARLQGDHYQALFFWSEATKLLRPNQYVEKVTWESNTTAGYDDVVTQYVAPGRRCDDLLITKDHFQIKHHVSQAKAFTCAALIDPDFIGTTKATILSRLYDIYKQDDQIVTNSRFIIINTWGVDTKDPLGVLIGSGGALRMEILFDGKSDSSKFGKIRRAWREHLQIETDDELRKVLTPLRIRHSYPDIDLFLDMLSERLELAKLQPLTPDQRSLGGLVELIQRLHAGGRKEFTRDELQRICEEEGIVLSEVITEDVHVIGVRSFYKGAQELHLEVHDMLCLLDKFVGRFPGEKVSWPEIYDEIQMLAQKAIDARKPVKLHLDTHLSLAFGMGYVLNSKSGVVASVVQKTANKKLLWSVDLDTLPQQPSNNWDFSTHFPESGGNDLTVCVSVTHDILHDVLQFEQMQQSRPGTILSALINPAPSGTVFKSGNHIYTAVQELIARIRREKQSLGSGATVRLYMSAPVAFAFFFGQLAGPLGKIVLFEYDFEQTRDGSYHQTISLPILKH</sequence>
<reference evidence="2" key="1">
    <citation type="submission" date="2020-09" db="EMBL/GenBank/DDBJ databases">
        <authorList>
            <person name="Kittiwongwattana C."/>
        </authorList>
    </citation>
    <scope>NUCLEOTIDE SEQUENCE</scope>
    <source>
        <strain evidence="2">1303</strain>
    </source>
</reference>
<dbReference type="NCBIfam" id="NF033611">
    <property type="entry name" value="SAVED"/>
    <property type="match status" value="1"/>
</dbReference>
<dbReference type="Proteomes" id="UP000503144">
    <property type="component" value="Chromosome"/>
</dbReference>
<proteinExistence type="predicted"/>
<keyword evidence="3" id="KW-1185">Reference proteome</keyword>
<dbReference type="InterPro" id="IPR040836">
    <property type="entry name" value="SAVED"/>
</dbReference>
<feature type="domain" description="SMODS-associated and fused to various effectors" evidence="1">
    <location>
        <begin position="306"/>
        <end position="508"/>
    </location>
</feature>
<evidence type="ECO:0000313" key="3">
    <source>
        <dbReference type="Proteomes" id="UP000503144"/>
    </source>
</evidence>
<gene>
    <name evidence="2" type="ORF">HF324_33175</name>
</gene>
<accession>A0ABX6LUG0</accession>
<evidence type="ECO:0000259" key="1">
    <source>
        <dbReference type="Pfam" id="PF18145"/>
    </source>
</evidence>
<protein>
    <submittedName>
        <fullName evidence="2">SAVED domain-containing protein</fullName>
    </submittedName>
</protein>
<organism evidence="2 3">
    <name type="scientific">Chitinophaga oryzae</name>
    <dbReference type="NCBI Taxonomy" id="2725414"/>
    <lineage>
        <taxon>Bacteria</taxon>
        <taxon>Pseudomonadati</taxon>
        <taxon>Bacteroidota</taxon>
        <taxon>Chitinophagia</taxon>
        <taxon>Chitinophagales</taxon>
        <taxon>Chitinophagaceae</taxon>
        <taxon>Chitinophaga</taxon>
    </lineage>
</organism>